<evidence type="ECO:0000313" key="5">
    <source>
        <dbReference type="EMBL" id="MBM9477838.1"/>
    </source>
</evidence>
<dbReference type="SUPFAM" id="SSF51905">
    <property type="entry name" value="FAD/NAD(P)-binding domain"/>
    <property type="match status" value="1"/>
</dbReference>
<accession>A0A939C1M0</accession>
<evidence type="ECO:0000313" key="6">
    <source>
        <dbReference type="Proteomes" id="UP000663801"/>
    </source>
</evidence>
<sequence>MASTGTTRPTVAVIGSGVAGLTAAHLLERDYDVHLFEADDRLGGHAHTHDVTTSDGGVARLDTGFLVHNERTYPHLIRLFAELGVATQDSEMSMSVRCDGCGLEYAGARGVRGLFAQPSALLRPRYLSLLGQVKRFHREARAELARPDTGELTTLGEFIDRGGYSEYFAHHFLLPVVSCVWSCGFDGARAYPARYLFAFLEHHGMLAVTGSPQWRTVVGGSRTYVDAVAARLTAVRTSTPVRAVLRHADGVSVWDDADRVHEVDRIVVATHPDQALALLGDATAEEKQVLGAFEYTTSDTVLHTDSRLLPLASGARASWNYQMDSCASDDRAVKVTYHLNRLQRVDDRRDYLVTLNDPGTIDPATVIDRMTYAHPTYTRESVAAQQLVPSINTERTAFAGAWQGWGFHEDGCASGVRAAAAHGVTW</sequence>
<proteinExistence type="predicted"/>
<dbReference type="PANTHER" id="PTHR42923">
    <property type="entry name" value="PROTOPORPHYRINOGEN OXIDASE"/>
    <property type="match status" value="1"/>
</dbReference>
<evidence type="ECO:0000256" key="2">
    <source>
        <dbReference type="ARBA" id="ARBA00023002"/>
    </source>
</evidence>
<evidence type="ECO:0000256" key="3">
    <source>
        <dbReference type="PIRSR" id="PIRSR601613-1"/>
    </source>
</evidence>
<dbReference type="RefSeq" id="WP_205257941.1">
    <property type="nucleotide sequence ID" value="NZ_BAAAPV010000005.1"/>
</dbReference>
<name>A0A939C1M0_9ACTN</name>
<dbReference type="InterPro" id="IPR001613">
    <property type="entry name" value="Flavin_amine_oxidase"/>
</dbReference>
<evidence type="ECO:0000256" key="1">
    <source>
        <dbReference type="ARBA" id="ARBA00001974"/>
    </source>
</evidence>
<feature type="binding site" evidence="3">
    <location>
        <begin position="37"/>
        <end position="38"/>
    </location>
    <ligand>
        <name>FAD</name>
        <dbReference type="ChEBI" id="CHEBI:57692"/>
    </ligand>
</feature>
<keyword evidence="6" id="KW-1185">Reference proteome</keyword>
<dbReference type="Gene3D" id="3.50.50.60">
    <property type="entry name" value="FAD/NAD(P)-binding domain"/>
    <property type="match status" value="1"/>
</dbReference>
<feature type="domain" description="Amine oxidase" evidence="4">
    <location>
        <begin position="18"/>
        <end position="276"/>
    </location>
</feature>
<gene>
    <name evidence="5" type="ORF">JL107_15415</name>
</gene>
<dbReference type="InterPro" id="IPR002937">
    <property type="entry name" value="Amino_oxidase"/>
</dbReference>
<dbReference type="InterPro" id="IPR036188">
    <property type="entry name" value="FAD/NAD-bd_sf"/>
</dbReference>
<keyword evidence="2" id="KW-0560">Oxidoreductase</keyword>
<dbReference type="GO" id="GO:0016491">
    <property type="term" value="F:oxidoreductase activity"/>
    <property type="evidence" value="ECO:0007669"/>
    <property type="project" value="UniProtKB-KW"/>
</dbReference>
<dbReference type="Proteomes" id="UP000663801">
    <property type="component" value="Unassembled WGS sequence"/>
</dbReference>
<comment type="caution">
    <text evidence="5">The sequence shown here is derived from an EMBL/GenBank/DDBJ whole genome shotgun (WGS) entry which is preliminary data.</text>
</comment>
<evidence type="ECO:0000259" key="4">
    <source>
        <dbReference type="Pfam" id="PF01593"/>
    </source>
</evidence>
<dbReference type="Pfam" id="PF01593">
    <property type="entry name" value="Amino_oxidase"/>
    <property type="match status" value="1"/>
</dbReference>
<dbReference type="EMBL" id="JAERWL010000012">
    <property type="protein sequence ID" value="MBM9477838.1"/>
    <property type="molecule type" value="Genomic_DNA"/>
</dbReference>
<feature type="binding site" evidence="3">
    <location>
        <position position="241"/>
    </location>
    <ligand>
        <name>substrate</name>
    </ligand>
</feature>
<comment type="cofactor">
    <cofactor evidence="1">
        <name>FAD</name>
        <dbReference type="ChEBI" id="CHEBI:57692"/>
    </cofactor>
</comment>
<dbReference type="PANTHER" id="PTHR42923:SF17">
    <property type="entry name" value="AMINE OXIDASE DOMAIN-CONTAINING PROTEIN"/>
    <property type="match status" value="1"/>
</dbReference>
<dbReference type="PRINTS" id="PR00757">
    <property type="entry name" value="AMINEOXDASEF"/>
</dbReference>
<reference evidence="5" key="1">
    <citation type="submission" date="2021-01" db="EMBL/GenBank/DDBJ databases">
        <title>KCTC 19127 draft genome.</title>
        <authorList>
            <person name="An D."/>
        </authorList>
    </citation>
    <scope>NUCLEOTIDE SEQUENCE</scope>
    <source>
        <strain evidence="5">KCTC 19127</strain>
    </source>
</reference>
<organism evidence="5 6">
    <name type="scientific">Nakamurella flavida</name>
    <dbReference type="NCBI Taxonomy" id="363630"/>
    <lineage>
        <taxon>Bacteria</taxon>
        <taxon>Bacillati</taxon>
        <taxon>Actinomycetota</taxon>
        <taxon>Actinomycetes</taxon>
        <taxon>Nakamurellales</taxon>
        <taxon>Nakamurellaceae</taxon>
        <taxon>Nakamurella</taxon>
    </lineage>
</organism>
<dbReference type="AlphaFoldDB" id="A0A939C1M0"/>
<dbReference type="InterPro" id="IPR050464">
    <property type="entry name" value="Zeta_carotene_desat/Oxidored"/>
</dbReference>
<protein>
    <submittedName>
        <fullName evidence="5">FAD-dependent oxidoreductase</fullName>
    </submittedName>
</protein>